<dbReference type="Proteomes" id="UP000324222">
    <property type="component" value="Unassembled WGS sequence"/>
</dbReference>
<organism evidence="2 3">
    <name type="scientific">Portunus trituberculatus</name>
    <name type="common">Swimming crab</name>
    <name type="synonym">Neptunus trituberculatus</name>
    <dbReference type="NCBI Taxonomy" id="210409"/>
    <lineage>
        <taxon>Eukaryota</taxon>
        <taxon>Metazoa</taxon>
        <taxon>Ecdysozoa</taxon>
        <taxon>Arthropoda</taxon>
        <taxon>Crustacea</taxon>
        <taxon>Multicrustacea</taxon>
        <taxon>Malacostraca</taxon>
        <taxon>Eumalacostraca</taxon>
        <taxon>Eucarida</taxon>
        <taxon>Decapoda</taxon>
        <taxon>Pleocyemata</taxon>
        <taxon>Brachyura</taxon>
        <taxon>Eubrachyura</taxon>
        <taxon>Portunoidea</taxon>
        <taxon>Portunidae</taxon>
        <taxon>Portuninae</taxon>
        <taxon>Portunus</taxon>
    </lineage>
</organism>
<accession>A0A5B7FZ68</accession>
<feature type="compositionally biased region" description="Basic and acidic residues" evidence="1">
    <location>
        <begin position="60"/>
        <end position="79"/>
    </location>
</feature>
<name>A0A5B7FZ68_PORTR</name>
<evidence type="ECO:0000256" key="1">
    <source>
        <dbReference type="SAM" id="MobiDB-lite"/>
    </source>
</evidence>
<proteinExistence type="predicted"/>
<gene>
    <name evidence="2" type="ORF">E2C01_043991</name>
</gene>
<dbReference type="AlphaFoldDB" id="A0A5B7FZ68"/>
<comment type="caution">
    <text evidence="2">The sequence shown here is derived from an EMBL/GenBank/DDBJ whole genome shotgun (WGS) entry which is preliminary data.</text>
</comment>
<sequence>MSMNAGIDILRLAFIRQKTWTLRETSTYLTGKEGYRKGQGWSGWSKVPPEAVAGAVAGVGRDEAGPERGKETVEERKGEEEGDEEEG</sequence>
<dbReference type="EMBL" id="VSRR010009320">
    <property type="protein sequence ID" value="MPC50168.1"/>
    <property type="molecule type" value="Genomic_DNA"/>
</dbReference>
<evidence type="ECO:0000313" key="2">
    <source>
        <dbReference type="EMBL" id="MPC50168.1"/>
    </source>
</evidence>
<evidence type="ECO:0000313" key="3">
    <source>
        <dbReference type="Proteomes" id="UP000324222"/>
    </source>
</evidence>
<reference evidence="2 3" key="1">
    <citation type="submission" date="2019-05" db="EMBL/GenBank/DDBJ databases">
        <title>Another draft genome of Portunus trituberculatus and its Hox gene families provides insights of decapod evolution.</title>
        <authorList>
            <person name="Jeong J.-H."/>
            <person name="Song I."/>
            <person name="Kim S."/>
            <person name="Choi T."/>
            <person name="Kim D."/>
            <person name="Ryu S."/>
            <person name="Kim W."/>
        </authorList>
    </citation>
    <scope>NUCLEOTIDE SEQUENCE [LARGE SCALE GENOMIC DNA]</scope>
    <source>
        <tissue evidence="2">Muscle</tissue>
    </source>
</reference>
<keyword evidence="3" id="KW-1185">Reference proteome</keyword>
<feature type="region of interest" description="Disordered" evidence="1">
    <location>
        <begin position="58"/>
        <end position="87"/>
    </location>
</feature>
<protein>
    <submittedName>
        <fullName evidence="2">Uncharacterized protein</fullName>
    </submittedName>
</protein>